<keyword evidence="2" id="KW-1185">Reference proteome</keyword>
<dbReference type="RefSeq" id="WP_090499678.1">
    <property type="nucleotide sequence ID" value="NZ_FOWX01000008.1"/>
</dbReference>
<evidence type="ECO:0000313" key="1">
    <source>
        <dbReference type="EMBL" id="SFP31680.1"/>
    </source>
</evidence>
<dbReference type="AlphaFoldDB" id="A0A1I5PD02"/>
<sequence length="86" mass="8914">MQCRAGCGACCIAPSISSPIPGMPHGKAAGERCIQLSADNYCGLFGKPERPAVCSAFLPELDVCGSSDAEAIRLLGWLEQQTSLAS</sequence>
<dbReference type="InterPro" id="IPR005358">
    <property type="entry name" value="Puta_zinc/iron-chelating_dom"/>
</dbReference>
<dbReference type="PANTHER" id="PTHR36931">
    <property type="entry name" value="UPF0153 PROTEIN YEIW"/>
    <property type="match status" value="1"/>
</dbReference>
<organism evidence="1 2">
    <name type="scientific">Pseudomonas borbori</name>
    <dbReference type="NCBI Taxonomy" id="289003"/>
    <lineage>
        <taxon>Bacteria</taxon>
        <taxon>Pseudomonadati</taxon>
        <taxon>Pseudomonadota</taxon>
        <taxon>Gammaproteobacteria</taxon>
        <taxon>Pseudomonadales</taxon>
        <taxon>Pseudomonadaceae</taxon>
        <taxon>Pseudomonas</taxon>
    </lineage>
</organism>
<accession>A0A1I5PD02</accession>
<proteinExistence type="predicted"/>
<dbReference type="Proteomes" id="UP000198784">
    <property type="component" value="Unassembled WGS sequence"/>
</dbReference>
<dbReference type="PANTHER" id="PTHR36931:SF1">
    <property type="entry name" value="UPF0153 PROTEIN YEIW"/>
    <property type="match status" value="1"/>
</dbReference>
<reference evidence="2" key="1">
    <citation type="submission" date="2016-10" db="EMBL/GenBank/DDBJ databases">
        <authorList>
            <person name="Varghese N."/>
            <person name="Submissions S."/>
        </authorList>
    </citation>
    <scope>NUCLEOTIDE SEQUENCE [LARGE SCALE GENOMIC DNA]</scope>
    <source>
        <strain evidence="2">DSM 17834</strain>
    </source>
</reference>
<dbReference type="STRING" id="289003.SAMN05216190_108120"/>
<evidence type="ECO:0000313" key="2">
    <source>
        <dbReference type="Proteomes" id="UP000198784"/>
    </source>
</evidence>
<name>A0A1I5PD02_9PSED</name>
<dbReference type="Pfam" id="PF03692">
    <property type="entry name" value="CxxCxxCC"/>
    <property type="match status" value="1"/>
</dbReference>
<gene>
    <name evidence="1" type="ORF">SAMN05216190_108120</name>
</gene>
<protein>
    <recommendedName>
        <fullName evidence="3">Zinc-or iron-chelating domain-containing protein</fullName>
    </recommendedName>
</protein>
<evidence type="ECO:0008006" key="3">
    <source>
        <dbReference type="Google" id="ProtNLM"/>
    </source>
</evidence>
<dbReference type="EMBL" id="FOWX01000008">
    <property type="protein sequence ID" value="SFP31680.1"/>
    <property type="molecule type" value="Genomic_DNA"/>
</dbReference>
<dbReference type="InterPro" id="IPR052572">
    <property type="entry name" value="UPF0153_domain"/>
</dbReference>
<dbReference type="OrthoDB" id="9803986at2"/>